<dbReference type="EMBL" id="JBHFNR010000131">
    <property type="protein sequence ID" value="MFB2894806.1"/>
    <property type="molecule type" value="Genomic_DNA"/>
</dbReference>
<comment type="caution">
    <text evidence="1">The sequence shown here is derived from an EMBL/GenBank/DDBJ whole genome shotgun (WGS) entry which is preliminary data.</text>
</comment>
<evidence type="ECO:0008006" key="3">
    <source>
        <dbReference type="Google" id="ProtNLM"/>
    </source>
</evidence>
<protein>
    <recommendedName>
        <fullName evidence="3">MarR family transcriptional regulator</fullName>
    </recommendedName>
</protein>
<evidence type="ECO:0000313" key="2">
    <source>
        <dbReference type="Proteomes" id="UP001576784"/>
    </source>
</evidence>
<reference evidence="1 2" key="1">
    <citation type="submission" date="2024-09" db="EMBL/GenBank/DDBJ databases">
        <title>Floridaenema gen nov. (Aerosakkonemataceae, Aerosakkonematales ord. nov., Cyanobacteria) from benthic tropical and subtropical fresh waters, with the description of four new species.</title>
        <authorList>
            <person name="Moretto J.A."/>
            <person name="Berthold D.E."/>
            <person name="Lefler F.W."/>
            <person name="Huang I.-S."/>
            <person name="Laughinghouse H. IV."/>
        </authorList>
    </citation>
    <scope>NUCLEOTIDE SEQUENCE [LARGE SCALE GENOMIC DNA]</scope>
    <source>
        <strain evidence="1 2">BLCC-F50</strain>
    </source>
</reference>
<accession>A0ABV4XSW1</accession>
<evidence type="ECO:0000313" key="1">
    <source>
        <dbReference type="EMBL" id="MFB2894806.1"/>
    </source>
</evidence>
<dbReference type="Proteomes" id="UP001576784">
    <property type="component" value="Unassembled WGS sequence"/>
</dbReference>
<gene>
    <name evidence="1" type="ORF">ACE1CI_17995</name>
</gene>
<organism evidence="1 2">
    <name type="scientific">Floridaenema flaviceps BLCC-F50</name>
    <dbReference type="NCBI Taxonomy" id="3153642"/>
    <lineage>
        <taxon>Bacteria</taxon>
        <taxon>Bacillati</taxon>
        <taxon>Cyanobacteriota</taxon>
        <taxon>Cyanophyceae</taxon>
        <taxon>Oscillatoriophycideae</taxon>
        <taxon>Aerosakkonematales</taxon>
        <taxon>Aerosakkonemataceae</taxon>
        <taxon>Floridanema</taxon>
        <taxon>Floridanema flaviceps</taxon>
    </lineage>
</organism>
<sequence>MAVASRLEFPLSKAQYLYFLTKLGKMPQFRSLILNHAIALPKPISYNQIALLLSFSKTSDRISLLVG</sequence>
<name>A0ABV4XSW1_9CYAN</name>
<proteinExistence type="predicted"/>
<keyword evidence="2" id="KW-1185">Reference proteome</keyword>